<reference evidence="6 7" key="1">
    <citation type="journal article" date="2020" name="Nat. Food">
        <title>A phased Vanilla planifolia genome enables genetic improvement of flavour and production.</title>
        <authorList>
            <person name="Hasing T."/>
            <person name="Tang H."/>
            <person name="Brym M."/>
            <person name="Khazi F."/>
            <person name="Huang T."/>
            <person name="Chambers A.H."/>
        </authorList>
    </citation>
    <scope>NUCLEOTIDE SEQUENCE [LARGE SCALE GENOMIC DNA]</scope>
    <source>
        <tissue evidence="6">Leaf</tissue>
    </source>
</reference>
<dbReference type="PANTHER" id="PTHR48047:SF229">
    <property type="entry name" value="UDP-GLYCOSYLTRANSFERASE 73C3-RELATED"/>
    <property type="match status" value="1"/>
</dbReference>
<dbReference type="GO" id="GO:0035251">
    <property type="term" value="F:UDP-glucosyltransferase activity"/>
    <property type="evidence" value="ECO:0007669"/>
    <property type="project" value="TreeGrafter"/>
</dbReference>
<dbReference type="EMBL" id="JADCNM010000004">
    <property type="protein sequence ID" value="KAG0486481.1"/>
    <property type="molecule type" value="Genomic_DNA"/>
</dbReference>
<evidence type="ECO:0000256" key="4">
    <source>
        <dbReference type="RuleBase" id="RU362057"/>
    </source>
</evidence>
<dbReference type="PROSITE" id="PS00375">
    <property type="entry name" value="UDPGT"/>
    <property type="match status" value="1"/>
</dbReference>
<dbReference type="Pfam" id="PF00201">
    <property type="entry name" value="UDPGT"/>
    <property type="match status" value="1"/>
</dbReference>
<protein>
    <recommendedName>
        <fullName evidence="4">Glycosyltransferase</fullName>
        <ecNumber evidence="4">2.4.1.-</ecNumber>
    </recommendedName>
</protein>
<evidence type="ECO:0000313" key="7">
    <source>
        <dbReference type="Proteomes" id="UP000639772"/>
    </source>
</evidence>
<proteinExistence type="inferred from homology"/>
<keyword evidence="3" id="KW-0328">Glycosyltransferase</keyword>
<dbReference type="InterPro" id="IPR002213">
    <property type="entry name" value="UDP_glucos_trans"/>
</dbReference>
<gene>
    <name evidence="6" type="ORF">HPP92_008576</name>
</gene>
<dbReference type="OrthoDB" id="5835829at2759"/>
<comment type="similarity">
    <text evidence="1 3">Belongs to the UDP-glycosyltransferase family.</text>
</comment>
<evidence type="ECO:0000259" key="5">
    <source>
        <dbReference type="Pfam" id="PF26168"/>
    </source>
</evidence>
<dbReference type="AlphaFoldDB" id="A0A835RC76"/>
<evidence type="ECO:0000256" key="3">
    <source>
        <dbReference type="RuleBase" id="RU003718"/>
    </source>
</evidence>
<evidence type="ECO:0000313" key="6">
    <source>
        <dbReference type="EMBL" id="KAG0486481.1"/>
    </source>
</evidence>
<accession>A0A835RC76</accession>
<dbReference type="InterPro" id="IPR035595">
    <property type="entry name" value="UDP_glycos_trans_CS"/>
</dbReference>
<dbReference type="CDD" id="cd03784">
    <property type="entry name" value="GT1_Gtf-like"/>
    <property type="match status" value="1"/>
</dbReference>
<evidence type="ECO:0000256" key="2">
    <source>
        <dbReference type="ARBA" id="ARBA00022679"/>
    </source>
</evidence>
<comment type="caution">
    <text evidence="6">The sequence shown here is derived from an EMBL/GenBank/DDBJ whole genome shotgun (WGS) entry which is preliminary data.</text>
</comment>
<evidence type="ECO:0000256" key="1">
    <source>
        <dbReference type="ARBA" id="ARBA00009995"/>
    </source>
</evidence>
<dbReference type="Gene3D" id="3.40.50.2000">
    <property type="entry name" value="Glycogen Phosphorylase B"/>
    <property type="match status" value="2"/>
</dbReference>
<keyword evidence="2 3" id="KW-0808">Transferase</keyword>
<dbReference type="Proteomes" id="UP000639772">
    <property type="component" value="Unassembled WGS sequence"/>
</dbReference>
<dbReference type="InterPro" id="IPR058980">
    <property type="entry name" value="Glyco_transf_N"/>
</dbReference>
<dbReference type="SUPFAM" id="SSF53756">
    <property type="entry name" value="UDP-Glycosyltransferase/glycogen phosphorylase"/>
    <property type="match status" value="1"/>
</dbReference>
<feature type="domain" description="Glycosyltransferase N-terminal" evidence="5">
    <location>
        <begin position="12"/>
        <end position="247"/>
    </location>
</feature>
<dbReference type="PANTHER" id="PTHR48047">
    <property type="entry name" value="GLYCOSYLTRANSFERASE"/>
    <property type="match status" value="1"/>
</dbReference>
<sequence length="496" mass="55057">MAMDDAPKPHFVLVPLMAQGHMIPMADFALLLVSRGSRVSLITTPVNARRLRAVANRGGDNLRLVELSMPCAEFGLPEGCENVDLVRQPELFIPFFNCIRRLEDQLNRYLREQPPAPTCIIADQCMPWTMEVANDLGIPRFVFHCPSCFYLLCTFRIAEHELYEKVSDPCEAFFVPGLPQLPQRIEVNKLKAQRFLDVPDLDLLRHVQEADATADGIVLNTCYEFEPWCVDDYRGALGKEVWPVGPVSLIHKDTGGKVVRGDGSAGVDHSGVSQWLDGREPGSVLFISFGSIARTLFRQQVEIGNALEATGRPFLWAMKEAEKGDLVEEWLAEFEERNCGNGIIVKGWVPQVLILTHPAVGCFMTHCGWNSTLEAVAAGVPMVTWPHFADQFLNEKLVVDILRTGVSVGVKAPFFYMAAGDDALVKSEAVERAVESIMGGVEGEKIRRRARKFAEKASKVMEEGGSSKENLDRMIDYTINLDTGNYKANGRATALC</sequence>
<name>A0A835RC76_VANPL</name>
<dbReference type="FunFam" id="3.40.50.2000:FF:000047">
    <property type="entry name" value="Glycosyltransferase"/>
    <property type="match status" value="1"/>
</dbReference>
<dbReference type="Pfam" id="PF26168">
    <property type="entry name" value="Glyco_transf_N"/>
    <property type="match status" value="1"/>
</dbReference>
<organism evidence="6 7">
    <name type="scientific">Vanilla planifolia</name>
    <name type="common">Vanilla</name>
    <dbReference type="NCBI Taxonomy" id="51239"/>
    <lineage>
        <taxon>Eukaryota</taxon>
        <taxon>Viridiplantae</taxon>
        <taxon>Streptophyta</taxon>
        <taxon>Embryophyta</taxon>
        <taxon>Tracheophyta</taxon>
        <taxon>Spermatophyta</taxon>
        <taxon>Magnoliopsida</taxon>
        <taxon>Liliopsida</taxon>
        <taxon>Asparagales</taxon>
        <taxon>Orchidaceae</taxon>
        <taxon>Vanilloideae</taxon>
        <taxon>Vanilleae</taxon>
        <taxon>Vanilla</taxon>
    </lineage>
</organism>
<dbReference type="EC" id="2.4.1.-" evidence="4"/>